<organism evidence="1 2">
    <name type="scientific">Coccomyxa subellipsoidea</name>
    <dbReference type="NCBI Taxonomy" id="248742"/>
    <lineage>
        <taxon>Eukaryota</taxon>
        <taxon>Viridiplantae</taxon>
        <taxon>Chlorophyta</taxon>
        <taxon>core chlorophytes</taxon>
        <taxon>Trebouxiophyceae</taxon>
        <taxon>Trebouxiophyceae incertae sedis</taxon>
        <taxon>Coccomyxaceae</taxon>
        <taxon>Coccomyxa</taxon>
    </lineage>
</organism>
<keyword evidence="2" id="KW-1185">Reference proteome</keyword>
<name>A0ABR2Z3G0_9CHLO</name>
<dbReference type="EMBL" id="JALJOT010000001">
    <property type="protein sequence ID" value="KAK9918495.1"/>
    <property type="molecule type" value="Genomic_DNA"/>
</dbReference>
<evidence type="ECO:0000313" key="2">
    <source>
        <dbReference type="Proteomes" id="UP001491310"/>
    </source>
</evidence>
<sequence length="95" mass="10457">MAHLWGRNILDGFARYVISDCAGLVRKVAGKYGDKVLQPSSAARVDHIDHFTDDRNNDVLVLRTTFAEHFLFAMTDFQTGTSSTLASSILRAALA</sequence>
<accession>A0ABR2Z3G0</accession>
<comment type="caution">
    <text evidence="1">The sequence shown here is derived from an EMBL/GenBank/DDBJ whole genome shotgun (WGS) entry which is preliminary data.</text>
</comment>
<evidence type="ECO:0000313" key="1">
    <source>
        <dbReference type="EMBL" id="KAK9918495.1"/>
    </source>
</evidence>
<gene>
    <name evidence="1" type="ORF">WJX75_004493</name>
</gene>
<dbReference type="Proteomes" id="UP001491310">
    <property type="component" value="Unassembled WGS sequence"/>
</dbReference>
<protein>
    <submittedName>
        <fullName evidence="1">Uncharacterized protein</fullName>
    </submittedName>
</protein>
<proteinExistence type="predicted"/>
<reference evidence="1 2" key="1">
    <citation type="journal article" date="2024" name="Nat. Commun.">
        <title>Phylogenomics reveals the evolutionary origins of lichenization in chlorophyte algae.</title>
        <authorList>
            <person name="Puginier C."/>
            <person name="Libourel C."/>
            <person name="Otte J."/>
            <person name="Skaloud P."/>
            <person name="Haon M."/>
            <person name="Grisel S."/>
            <person name="Petersen M."/>
            <person name="Berrin J.G."/>
            <person name="Delaux P.M."/>
            <person name="Dal Grande F."/>
            <person name="Keller J."/>
        </authorList>
    </citation>
    <scope>NUCLEOTIDE SEQUENCE [LARGE SCALE GENOMIC DNA]</scope>
    <source>
        <strain evidence="1 2">SAG 216-7</strain>
    </source>
</reference>